<evidence type="ECO:0008006" key="2">
    <source>
        <dbReference type="Google" id="ProtNLM"/>
    </source>
</evidence>
<evidence type="ECO:0000313" key="1">
    <source>
        <dbReference type="EMBL" id="HHM44677.1"/>
    </source>
</evidence>
<dbReference type="AlphaFoldDB" id="A0A7J3VUN4"/>
<gene>
    <name evidence="1" type="ORF">ENM31_05220</name>
</gene>
<organism evidence="1">
    <name type="scientific">Caldiarchaeum subterraneum</name>
    <dbReference type="NCBI Taxonomy" id="311458"/>
    <lineage>
        <taxon>Archaea</taxon>
        <taxon>Nitrososphaerota</taxon>
        <taxon>Candidatus Caldarchaeales</taxon>
        <taxon>Candidatus Caldarchaeaceae</taxon>
        <taxon>Candidatus Caldarchaeum</taxon>
    </lineage>
</organism>
<proteinExistence type="predicted"/>
<protein>
    <recommendedName>
        <fullName evidence="2">H/ACA RNA-protein complex protein Gar1</fullName>
    </recommendedName>
</protein>
<sequence length="84" mass="9049">MARSRPAVSRKYQLLGEAVRVDEGSVLVKAVSAPKLVAKAFDSRGRIIGYVSNVFGPVATPFVKIKTVKGLEVREGEPVYTEAS</sequence>
<dbReference type="InterPro" id="IPR009000">
    <property type="entry name" value="Transl_B-barrel_sf"/>
</dbReference>
<reference evidence="1" key="1">
    <citation type="journal article" date="2020" name="mSystems">
        <title>Genome- and Community-Level Interaction Insights into Carbon Utilization and Element Cycling Functions of Hydrothermarchaeota in Hydrothermal Sediment.</title>
        <authorList>
            <person name="Zhou Z."/>
            <person name="Liu Y."/>
            <person name="Xu W."/>
            <person name="Pan J."/>
            <person name="Luo Z.H."/>
            <person name="Li M."/>
        </authorList>
    </citation>
    <scope>NUCLEOTIDE SEQUENCE [LARGE SCALE GENOMIC DNA]</scope>
    <source>
        <strain evidence="1">SpSt-1074</strain>
    </source>
</reference>
<dbReference type="EMBL" id="DRXH01000179">
    <property type="protein sequence ID" value="HHM44677.1"/>
    <property type="molecule type" value="Genomic_DNA"/>
</dbReference>
<name>A0A7J3VUN4_CALS0</name>
<comment type="caution">
    <text evidence="1">The sequence shown here is derived from an EMBL/GenBank/DDBJ whole genome shotgun (WGS) entry which is preliminary data.</text>
</comment>
<dbReference type="SUPFAM" id="SSF50447">
    <property type="entry name" value="Translation proteins"/>
    <property type="match status" value="1"/>
</dbReference>
<dbReference type="Gene3D" id="2.40.10.230">
    <property type="entry name" value="Probable tRNA pseudouridine synthase domain"/>
    <property type="match status" value="1"/>
</dbReference>
<dbReference type="InterPro" id="IPR038664">
    <property type="entry name" value="Gar1/Naf1_Cbf5-bd_sf"/>
</dbReference>
<accession>A0A7J3VUN4</accession>